<organism evidence="1 2">
    <name type="scientific">Brassica rapa subsp. trilocularis</name>
    <dbReference type="NCBI Taxonomy" id="1813537"/>
    <lineage>
        <taxon>Eukaryota</taxon>
        <taxon>Viridiplantae</taxon>
        <taxon>Streptophyta</taxon>
        <taxon>Embryophyta</taxon>
        <taxon>Tracheophyta</taxon>
        <taxon>Spermatophyta</taxon>
        <taxon>Magnoliopsida</taxon>
        <taxon>eudicotyledons</taxon>
        <taxon>Gunneridae</taxon>
        <taxon>Pentapetalae</taxon>
        <taxon>rosids</taxon>
        <taxon>malvids</taxon>
        <taxon>Brassicales</taxon>
        <taxon>Brassicaceae</taxon>
        <taxon>Brassiceae</taxon>
        <taxon>Brassica</taxon>
    </lineage>
</organism>
<dbReference type="Proteomes" id="UP000823674">
    <property type="component" value="Chromosome A02"/>
</dbReference>
<accession>A0ABQ7NFH5</accession>
<gene>
    <name evidence="1" type="primary">A02g502990.1_BraROA</name>
    <name evidence="1" type="ORF">IGI04_005954</name>
</gene>
<sequence>MQVGDVLCGGDVPRVFCSNGGGCDLATAIDLSDKDNTRVTHGCGQEGVEVMD</sequence>
<dbReference type="EMBL" id="JADBGQ010000002">
    <property type="protein sequence ID" value="KAG5409635.1"/>
    <property type="molecule type" value="Genomic_DNA"/>
</dbReference>
<protein>
    <submittedName>
        <fullName evidence="1">Uncharacterized protein</fullName>
    </submittedName>
</protein>
<keyword evidence="2" id="KW-1185">Reference proteome</keyword>
<reference evidence="1 2" key="1">
    <citation type="submission" date="2021-03" db="EMBL/GenBank/DDBJ databases">
        <authorList>
            <person name="King G.J."/>
            <person name="Bancroft I."/>
            <person name="Baten A."/>
            <person name="Bloomfield J."/>
            <person name="Borpatragohain P."/>
            <person name="He Z."/>
            <person name="Irish N."/>
            <person name="Irwin J."/>
            <person name="Liu K."/>
            <person name="Mauleon R.P."/>
            <person name="Moore J."/>
            <person name="Morris R."/>
            <person name="Ostergaard L."/>
            <person name="Wang B."/>
            <person name="Wells R."/>
        </authorList>
    </citation>
    <scope>NUCLEOTIDE SEQUENCE [LARGE SCALE GENOMIC DNA]</scope>
    <source>
        <strain evidence="1">R-o-18</strain>
        <tissue evidence="1">Leaf</tissue>
    </source>
</reference>
<proteinExistence type="predicted"/>
<evidence type="ECO:0000313" key="1">
    <source>
        <dbReference type="EMBL" id="KAG5409635.1"/>
    </source>
</evidence>
<comment type="caution">
    <text evidence="1">The sequence shown here is derived from an EMBL/GenBank/DDBJ whole genome shotgun (WGS) entry which is preliminary data.</text>
</comment>
<name>A0ABQ7NFH5_BRACM</name>
<evidence type="ECO:0000313" key="2">
    <source>
        <dbReference type="Proteomes" id="UP000823674"/>
    </source>
</evidence>